<comment type="caution">
    <text evidence="1">The sequence shown here is derived from an EMBL/GenBank/DDBJ whole genome shotgun (WGS) entry which is preliminary data.</text>
</comment>
<sequence>MEKMLLREKEVSPNSNVLLNLLGDVFIPYEELEEKLVAKDLIYIWNYYNDGKAWLCKVQFKKKTVFWLSIWDGFFKLTFYFNEKNYTGIYDLGLEESIIKNFENTKLVGKFRQLIFEIRDNSQFEDIEKVVDYKKSLK</sequence>
<accession>A0A644TI28</accession>
<name>A0A644TI28_9ZZZZ</name>
<gene>
    <name evidence="1" type="ORF">SDC9_12352</name>
</gene>
<dbReference type="AlphaFoldDB" id="A0A644TI28"/>
<dbReference type="InterPro" id="IPR024265">
    <property type="entry name" value="DUF3788"/>
</dbReference>
<dbReference type="Pfam" id="PF12663">
    <property type="entry name" value="DUF3788"/>
    <property type="match status" value="1"/>
</dbReference>
<proteinExistence type="predicted"/>
<protein>
    <recommendedName>
        <fullName evidence="2">DUF3788 family protein</fullName>
    </recommendedName>
</protein>
<evidence type="ECO:0000313" key="1">
    <source>
        <dbReference type="EMBL" id="MPL66665.1"/>
    </source>
</evidence>
<organism evidence="1">
    <name type="scientific">bioreactor metagenome</name>
    <dbReference type="NCBI Taxonomy" id="1076179"/>
    <lineage>
        <taxon>unclassified sequences</taxon>
        <taxon>metagenomes</taxon>
        <taxon>ecological metagenomes</taxon>
    </lineage>
</organism>
<reference evidence="1" key="1">
    <citation type="submission" date="2019-08" db="EMBL/GenBank/DDBJ databases">
        <authorList>
            <person name="Kucharzyk K."/>
            <person name="Murdoch R.W."/>
            <person name="Higgins S."/>
            <person name="Loffler F."/>
        </authorList>
    </citation>
    <scope>NUCLEOTIDE SEQUENCE</scope>
</reference>
<evidence type="ECO:0008006" key="2">
    <source>
        <dbReference type="Google" id="ProtNLM"/>
    </source>
</evidence>
<dbReference type="EMBL" id="VSSQ01000033">
    <property type="protein sequence ID" value="MPL66665.1"/>
    <property type="molecule type" value="Genomic_DNA"/>
</dbReference>